<dbReference type="AlphaFoldDB" id="A0A2S6GM40"/>
<protein>
    <recommendedName>
        <fullName evidence="3">CRISPR-associated protein Cst1</fullName>
    </recommendedName>
</protein>
<comment type="caution">
    <text evidence="1">The sequence shown here is derived from an EMBL/GenBank/DDBJ whole genome shotgun (WGS) entry which is preliminary data.</text>
</comment>
<keyword evidence="2" id="KW-1185">Reference proteome</keyword>
<sequence length="427" mass="47553">MTASKFDGATNVLLRDCLQAALVVDKQCGGGFWRKASYSLFPNSPMNHPGNAKKSREQVGRAVRAWFTLPEAGRWPGVPCVLCGRAAVGFFGKMDVALAESESYRNSTPPGHEGMSLCWPCLICFRAYPYGCRLTGGPSSVVHSWDESFLAETVRRQVDRTAKVITIAGEAERPDELAEVIVVEALKSYRGRIRAGVELMVVNNNNRGQLLRTRVLDQPLAEWLRRRSRHPAFGVLEQAQASSTVSGQVGLARTVFARPPRLVTRCVSPLLRSVIDGEEQRDRALGLIELLRFFVVEVMLMKDKDLAEIDATARKIASKLKAEDTGGKLRAFRSAVSEPRKLRRLLSAEAVVWAIDPWESSDEPFISRAALTLLFDPDPDNSAWFHREYLLIGVLAELKRFGWVSKRPEQDKEGLDTELADDELEVS</sequence>
<evidence type="ECO:0000313" key="1">
    <source>
        <dbReference type="EMBL" id="PPK66226.1"/>
    </source>
</evidence>
<evidence type="ECO:0000313" key="2">
    <source>
        <dbReference type="Proteomes" id="UP000239203"/>
    </source>
</evidence>
<reference evidence="1 2" key="1">
    <citation type="submission" date="2018-02" db="EMBL/GenBank/DDBJ databases">
        <title>Genomic Encyclopedia of Archaeal and Bacterial Type Strains, Phase II (KMG-II): from individual species to whole genera.</title>
        <authorList>
            <person name="Goeker M."/>
        </authorList>
    </citation>
    <scope>NUCLEOTIDE SEQUENCE [LARGE SCALE GENOMIC DNA]</scope>
    <source>
        <strain evidence="1 2">YU 961-1</strain>
    </source>
</reference>
<name>A0A2S6GM40_9PSEU</name>
<evidence type="ECO:0008006" key="3">
    <source>
        <dbReference type="Google" id="ProtNLM"/>
    </source>
</evidence>
<organism evidence="1 2">
    <name type="scientific">Actinokineospora auranticolor</name>
    <dbReference type="NCBI Taxonomy" id="155976"/>
    <lineage>
        <taxon>Bacteria</taxon>
        <taxon>Bacillati</taxon>
        <taxon>Actinomycetota</taxon>
        <taxon>Actinomycetes</taxon>
        <taxon>Pseudonocardiales</taxon>
        <taxon>Pseudonocardiaceae</taxon>
        <taxon>Actinokineospora</taxon>
    </lineage>
</organism>
<dbReference type="EMBL" id="PTIX01000011">
    <property type="protein sequence ID" value="PPK66226.1"/>
    <property type="molecule type" value="Genomic_DNA"/>
</dbReference>
<proteinExistence type="predicted"/>
<gene>
    <name evidence="1" type="ORF">CLV40_111190</name>
</gene>
<dbReference type="Proteomes" id="UP000239203">
    <property type="component" value="Unassembled WGS sequence"/>
</dbReference>
<accession>A0A2S6GM40</accession>